<dbReference type="Gene3D" id="3.40.50.12780">
    <property type="entry name" value="N-terminal domain of ligase-like"/>
    <property type="match status" value="1"/>
</dbReference>
<evidence type="ECO:0000256" key="1">
    <source>
        <dbReference type="ARBA" id="ARBA00006432"/>
    </source>
</evidence>
<dbReference type="InterPro" id="IPR042099">
    <property type="entry name" value="ANL_N_sf"/>
</dbReference>
<proteinExistence type="inferred from homology"/>
<dbReference type="GO" id="GO:0031956">
    <property type="term" value="F:medium-chain fatty acid-CoA ligase activity"/>
    <property type="evidence" value="ECO:0007669"/>
    <property type="project" value="TreeGrafter"/>
</dbReference>
<reference evidence="3" key="1">
    <citation type="journal article" date="2020" name="Nat. Commun.">
        <title>Large-scale genome sequencing of mycorrhizal fungi provides insights into the early evolution of symbiotic traits.</title>
        <authorList>
            <person name="Miyauchi S."/>
            <person name="Kiss E."/>
            <person name="Kuo A."/>
            <person name="Drula E."/>
            <person name="Kohler A."/>
            <person name="Sanchez-Garcia M."/>
            <person name="Morin E."/>
            <person name="Andreopoulos B."/>
            <person name="Barry K.W."/>
            <person name="Bonito G."/>
            <person name="Buee M."/>
            <person name="Carver A."/>
            <person name="Chen C."/>
            <person name="Cichocki N."/>
            <person name="Clum A."/>
            <person name="Culley D."/>
            <person name="Crous P.W."/>
            <person name="Fauchery L."/>
            <person name="Girlanda M."/>
            <person name="Hayes R.D."/>
            <person name="Keri Z."/>
            <person name="LaButti K."/>
            <person name="Lipzen A."/>
            <person name="Lombard V."/>
            <person name="Magnuson J."/>
            <person name="Maillard F."/>
            <person name="Murat C."/>
            <person name="Nolan M."/>
            <person name="Ohm R.A."/>
            <person name="Pangilinan J."/>
            <person name="Pereira M.F."/>
            <person name="Perotto S."/>
            <person name="Peter M."/>
            <person name="Pfister S."/>
            <person name="Riley R."/>
            <person name="Sitrit Y."/>
            <person name="Stielow J.B."/>
            <person name="Szollosi G."/>
            <person name="Zifcakova L."/>
            <person name="Stursova M."/>
            <person name="Spatafora J.W."/>
            <person name="Tedersoo L."/>
            <person name="Vaario L.M."/>
            <person name="Yamada A."/>
            <person name="Yan M."/>
            <person name="Wang P."/>
            <person name="Xu J."/>
            <person name="Bruns T."/>
            <person name="Baldrian P."/>
            <person name="Vilgalys R."/>
            <person name="Dunand C."/>
            <person name="Henrissat B."/>
            <person name="Grigoriev I.V."/>
            <person name="Hibbett D."/>
            <person name="Nagy L.G."/>
            <person name="Martin F.M."/>
        </authorList>
    </citation>
    <scope>NUCLEOTIDE SEQUENCE</scope>
    <source>
        <strain evidence="3">UH-Tt-Lm1</strain>
    </source>
</reference>
<comment type="similarity">
    <text evidence="1">Belongs to the ATP-dependent AMP-binding enzyme family.</text>
</comment>
<dbReference type="InterPro" id="IPR000873">
    <property type="entry name" value="AMP-dep_synth/lig_dom"/>
</dbReference>
<reference evidence="3" key="2">
    <citation type="submission" date="2020-11" db="EMBL/GenBank/DDBJ databases">
        <authorList>
            <consortium name="DOE Joint Genome Institute"/>
            <person name="Kuo A."/>
            <person name="Miyauchi S."/>
            <person name="Kiss E."/>
            <person name="Drula E."/>
            <person name="Kohler A."/>
            <person name="Sanchez-Garcia M."/>
            <person name="Andreopoulos B."/>
            <person name="Barry K.W."/>
            <person name="Bonito G."/>
            <person name="Buee M."/>
            <person name="Carver A."/>
            <person name="Chen C."/>
            <person name="Cichocki N."/>
            <person name="Clum A."/>
            <person name="Culley D."/>
            <person name="Crous P.W."/>
            <person name="Fauchery L."/>
            <person name="Girlanda M."/>
            <person name="Hayes R."/>
            <person name="Keri Z."/>
            <person name="Labutti K."/>
            <person name="Lipzen A."/>
            <person name="Lombard V."/>
            <person name="Magnuson J."/>
            <person name="Maillard F."/>
            <person name="Morin E."/>
            <person name="Murat C."/>
            <person name="Nolan M."/>
            <person name="Ohm R."/>
            <person name="Pangilinan J."/>
            <person name="Pereira M."/>
            <person name="Perotto S."/>
            <person name="Peter M."/>
            <person name="Riley R."/>
            <person name="Sitrit Y."/>
            <person name="Stielow B."/>
            <person name="Szollosi G."/>
            <person name="Zifcakova L."/>
            <person name="Stursova M."/>
            <person name="Spatafora J.W."/>
            <person name="Tedersoo L."/>
            <person name="Vaario L.-M."/>
            <person name="Yamada A."/>
            <person name="Yan M."/>
            <person name="Wang P."/>
            <person name="Xu J."/>
            <person name="Bruns T."/>
            <person name="Baldrian P."/>
            <person name="Vilgalys R."/>
            <person name="Henrissat B."/>
            <person name="Grigoriev I.V."/>
            <person name="Hibbett D."/>
            <person name="Nagy L.G."/>
            <person name="Martin F.M."/>
        </authorList>
    </citation>
    <scope>NUCLEOTIDE SEQUENCE</scope>
    <source>
        <strain evidence="3">UH-Tt-Lm1</strain>
    </source>
</reference>
<dbReference type="Pfam" id="PF00501">
    <property type="entry name" value="AMP-binding"/>
    <property type="match status" value="1"/>
</dbReference>
<dbReference type="Pfam" id="PF23562">
    <property type="entry name" value="AMP-binding_C_3"/>
    <property type="match status" value="1"/>
</dbReference>
<dbReference type="EMBL" id="WIUZ02000020">
    <property type="protein sequence ID" value="KAF9779202.1"/>
    <property type="molecule type" value="Genomic_DNA"/>
</dbReference>
<dbReference type="GO" id="GO:0006631">
    <property type="term" value="P:fatty acid metabolic process"/>
    <property type="evidence" value="ECO:0007669"/>
    <property type="project" value="TreeGrafter"/>
</dbReference>
<evidence type="ECO:0000313" key="3">
    <source>
        <dbReference type="EMBL" id="KAF9779202.1"/>
    </source>
</evidence>
<evidence type="ECO:0000259" key="2">
    <source>
        <dbReference type="Pfam" id="PF00501"/>
    </source>
</evidence>
<gene>
    <name evidence="3" type="ORF">BJ322DRAFT_1013678</name>
</gene>
<keyword evidence="4" id="KW-1185">Reference proteome</keyword>
<sequence>MLSHLTVLESHATAHSNTPAFKLPQISTHSGSTPPVEAWVPVNYRRFRDDVEHFARYWVTTFQRANIPQGSFIGIWIDGMIYTDVLHVFGVSRAGYVPLLLHFHRGSSKSLILDIQRSANFLALICDLSRAQLNRDSLSIPAYENSDLRRVRVPSQCRLPRIEDLVADPNAFAFVLHTAGTTMGTPKLVPYTHRTIDSIMRRARVIAAPTPTRRQDTYVLNLSICHYRGLVSFFGSLVHAACVTQATRRDFCSAELGDMVRRAGVNKLHTTATQISVHIRDFRHDTNLLQIVKGLDEITHHTPLVREDEEWLIQNRMTFSCTYGTTEAPLILTSARDSKTPSSTVMRQIDNQCVAFVQVSSSGSSSSTLSSSVYKNVNTNVLELVIPANSPDCPHPSVRQPGDGNFHTGDLFLEVVPGHYTFRGRMCEWIKGSTGPLYDAKVIEDNTVKSCADLLVECIAVGNGRPSPALLIELGLGAAALGDADSVKREVYRRIRHFQSRRLAHERIGTAGFIVIVQRSAWPRTPVGHIRRTDAEQRFQKELDRAYATASAR</sequence>
<dbReference type="Proteomes" id="UP000736335">
    <property type="component" value="Unassembled WGS sequence"/>
</dbReference>
<comment type="caution">
    <text evidence="3">The sequence shown here is derived from an EMBL/GenBank/DDBJ whole genome shotgun (WGS) entry which is preliminary data.</text>
</comment>
<protein>
    <recommendedName>
        <fullName evidence="2">AMP-dependent synthetase/ligase domain-containing protein</fullName>
    </recommendedName>
</protein>
<dbReference type="PANTHER" id="PTHR43201:SF8">
    <property type="entry name" value="ACYL-COA SYNTHETASE FAMILY MEMBER 3"/>
    <property type="match status" value="1"/>
</dbReference>
<accession>A0A9P6H4D8</accession>
<dbReference type="SUPFAM" id="SSF56801">
    <property type="entry name" value="Acetyl-CoA synthetase-like"/>
    <property type="match status" value="1"/>
</dbReference>
<dbReference type="OrthoDB" id="429813at2759"/>
<feature type="domain" description="AMP-dependent synthetase/ligase" evidence="2">
    <location>
        <begin position="37"/>
        <end position="351"/>
    </location>
</feature>
<dbReference type="PANTHER" id="PTHR43201">
    <property type="entry name" value="ACYL-COA SYNTHETASE"/>
    <property type="match status" value="1"/>
</dbReference>
<evidence type="ECO:0000313" key="4">
    <source>
        <dbReference type="Proteomes" id="UP000736335"/>
    </source>
</evidence>
<dbReference type="AlphaFoldDB" id="A0A9P6H4D8"/>
<organism evidence="3 4">
    <name type="scientific">Thelephora terrestris</name>
    <dbReference type="NCBI Taxonomy" id="56493"/>
    <lineage>
        <taxon>Eukaryota</taxon>
        <taxon>Fungi</taxon>
        <taxon>Dikarya</taxon>
        <taxon>Basidiomycota</taxon>
        <taxon>Agaricomycotina</taxon>
        <taxon>Agaricomycetes</taxon>
        <taxon>Thelephorales</taxon>
        <taxon>Thelephoraceae</taxon>
        <taxon>Thelephora</taxon>
    </lineage>
</organism>
<name>A0A9P6H4D8_9AGAM</name>